<dbReference type="RefSeq" id="WP_101331546.1">
    <property type="nucleotide sequence ID" value="NZ_PJNH01000002.1"/>
</dbReference>
<dbReference type="SMART" id="SM00895">
    <property type="entry name" value="FCD"/>
    <property type="match status" value="1"/>
</dbReference>
<dbReference type="Gene3D" id="1.20.120.530">
    <property type="entry name" value="GntR ligand-binding domain-like"/>
    <property type="match status" value="1"/>
</dbReference>
<dbReference type="InterPro" id="IPR011711">
    <property type="entry name" value="GntR_C"/>
</dbReference>
<name>A0A2I0QUF5_9BACI</name>
<dbReference type="InterPro" id="IPR036388">
    <property type="entry name" value="WH-like_DNA-bd_sf"/>
</dbReference>
<evidence type="ECO:0000256" key="1">
    <source>
        <dbReference type="ARBA" id="ARBA00023015"/>
    </source>
</evidence>
<dbReference type="InterPro" id="IPR008920">
    <property type="entry name" value="TF_FadR/GntR_C"/>
</dbReference>
<evidence type="ECO:0000313" key="6">
    <source>
        <dbReference type="Proteomes" id="UP000243524"/>
    </source>
</evidence>
<keyword evidence="6" id="KW-1185">Reference proteome</keyword>
<comment type="caution">
    <text evidence="5">The sequence shown here is derived from an EMBL/GenBank/DDBJ whole genome shotgun (WGS) entry which is preliminary data.</text>
</comment>
<gene>
    <name evidence="5" type="ORF">CEY16_08415</name>
</gene>
<sequence>MNNFNLKPIKKKKTSKELVYDELKKAILNGAIKPEEVLTEISLSEVFDTSRTPIRESLAELAKEGLLTHIPRKGFQIRQITDEEKRQIMFLRKTMEAEGLKKLASTITQEQINELEDILQQQKSATERNDRVENIELDQLFHKTLLEFANQSMFKKIFLDLYNLTRVIGHEALMKEGRMEEVLEEHQGIIIGLKEKDAEKAASALLYHLGHTEEVVNRIGK</sequence>
<proteinExistence type="predicted"/>
<dbReference type="InterPro" id="IPR036390">
    <property type="entry name" value="WH_DNA-bd_sf"/>
</dbReference>
<keyword evidence="3" id="KW-0804">Transcription</keyword>
<keyword evidence="1" id="KW-0805">Transcription regulation</keyword>
<feature type="domain" description="HTH gntR-type" evidence="4">
    <location>
        <begin position="13"/>
        <end position="80"/>
    </location>
</feature>
<accession>A0A2I0QUF5</accession>
<keyword evidence="2" id="KW-0238">DNA-binding</keyword>
<organism evidence="5 6">
    <name type="scientific">Halalkalibacillus sediminis</name>
    <dbReference type="NCBI Taxonomy" id="2018042"/>
    <lineage>
        <taxon>Bacteria</taxon>
        <taxon>Bacillati</taxon>
        <taxon>Bacillota</taxon>
        <taxon>Bacilli</taxon>
        <taxon>Bacillales</taxon>
        <taxon>Bacillaceae</taxon>
        <taxon>Halalkalibacillus</taxon>
    </lineage>
</organism>
<dbReference type="PROSITE" id="PS50949">
    <property type="entry name" value="HTH_GNTR"/>
    <property type="match status" value="1"/>
</dbReference>
<dbReference type="OrthoDB" id="9782299at2"/>
<evidence type="ECO:0000259" key="4">
    <source>
        <dbReference type="PROSITE" id="PS50949"/>
    </source>
</evidence>
<dbReference type="GO" id="GO:0003677">
    <property type="term" value="F:DNA binding"/>
    <property type="evidence" value="ECO:0007669"/>
    <property type="project" value="UniProtKB-KW"/>
</dbReference>
<evidence type="ECO:0000313" key="5">
    <source>
        <dbReference type="EMBL" id="PKR77938.1"/>
    </source>
</evidence>
<dbReference type="SUPFAM" id="SSF46785">
    <property type="entry name" value="Winged helix' DNA-binding domain"/>
    <property type="match status" value="1"/>
</dbReference>
<dbReference type="Pfam" id="PF07729">
    <property type="entry name" value="FCD"/>
    <property type="match status" value="1"/>
</dbReference>
<dbReference type="PANTHER" id="PTHR43537">
    <property type="entry name" value="TRANSCRIPTIONAL REGULATOR, GNTR FAMILY"/>
    <property type="match status" value="1"/>
</dbReference>
<dbReference type="AlphaFoldDB" id="A0A2I0QUF5"/>
<dbReference type="GO" id="GO:0003700">
    <property type="term" value="F:DNA-binding transcription factor activity"/>
    <property type="evidence" value="ECO:0007669"/>
    <property type="project" value="InterPro"/>
</dbReference>
<dbReference type="InterPro" id="IPR000524">
    <property type="entry name" value="Tscrpt_reg_HTH_GntR"/>
</dbReference>
<dbReference type="Pfam" id="PF00392">
    <property type="entry name" value="GntR"/>
    <property type="match status" value="1"/>
</dbReference>
<dbReference type="CDD" id="cd07377">
    <property type="entry name" value="WHTH_GntR"/>
    <property type="match status" value="1"/>
</dbReference>
<reference evidence="5 6" key="1">
    <citation type="submission" date="2017-06" db="EMBL/GenBank/DDBJ databases">
        <title>the draft geome sequence of Illustriluteabacillus marina B3227.</title>
        <authorList>
            <person name="He R.-H."/>
            <person name="Du Z.-J."/>
        </authorList>
    </citation>
    <scope>NUCLEOTIDE SEQUENCE [LARGE SCALE GENOMIC DNA]</scope>
    <source>
        <strain evidence="5 6">B3227</strain>
    </source>
</reference>
<dbReference type="PANTHER" id="PTHR43537:SF5">
    <property type="entry name" value="UXU OPERON TRANSCRIPTIONAL REGULATOR"/>
    <property type="match status" value="1"/>
</dbReference>
<evidence type="ECO:0000256" key="3">
    <source>
        <dbReference type="ARBA" id="ARBA00023163"/>
    </source>
</evidence>
<dbReference type="SMART" id="SM00345">
    <property type="entry name" value="HTH_GNTR"/>
    <property type="match status" value="1"/>
</dbReference>
<dbReference type="Gene3D" id="1.10.10.10">
    <property type="entry name" value="Winged helix-like DNA-binding domain superfamily/Winged helix DNA-binding domain"/>
    <property type="match status" value="1"/>
</dbReference>
<evidence type="ECO:0000256" key="2">
    <source>
        <dbReference type="ARBA" id="ARBA00023125"/>
    </source>
</evidence>
<dbReference type="EMBL" id="PJNH01000002">
    <property type="protein sequence ID" value="PKR77938.1"/>
    <property type="molecule type" value="Genomic_DNA"/>
</dbReference>
<protein>
    <submittedName>
        <fullName evidence="5">GntR family transcriptional regulator</fullName>
    </submittedName>
</protein>
<dbReference type="PRINTS" id="PR00035">
    <property type="entry name" value="HTHGNTR"/>
</dbReference>
<dbReference type="Proteomes" id="UP000243524">
    <property type="component" value="Unassembled WGS sequence"/>
</dbReference>
<dbReference type="SUPFAM" id="SSF48008">
    <property type="entry name" value="GntR ligand-binding domain-like"/>
    <property type="match status" value="1"/>
</dbReference>